<dbReference type="Pfam" id="PF09867">
    <property type="entry name" value="TagF_N"/>
    <property type="match status" value="1"/>
</dbReference>
<reference evidence="1" key="2">
    <citation type="journal article" date="2020" name="Microorganisms">
        <title>Osmotic Adaptation and Compatible Solute Biosynthesis of Phototrophic Bacteria as Revealed from Genome Analyses.</title>
        <authorList>
            <person name="Imhoff J.F."/>
            <person name="Rahn T."/>
            <person name="Kunzel S."/>
            <person name="Keller A."/>
            <person name="Neulinger S.C."/>
        </authorList>
    </citation>
    <scope>NUCLEOTIDE SEQUENCE</scope>
    <source>
        <strain evidence="1">IM 151</strain>
    </source>
</reference>
<protein>
    <submittedName>
        <fullName evidence="1">Type VI secretion-associated protein</fullName>
    </submittedName>
</protein>
<evidence type="ECO:0000313" key="1">
    <source>
        <dbReference type="EMBL" id="MBK1714942.1"/>
    </source>
</evidence>
<comment type="caution">
    <text evidence="1">The sequence shown here is derived from an EMBL/GenBank/DDBJ whole genome shotgun (WGS) entry which is preliminary data.</text>
</comment>
<proteinExistence type="predicted"/>
<name>A0ABS1DXZ0_RUBGE</name>
<dbReference type="RefSeq" id="WP_200379677.1">
    <property type="nucleotide sequence ID" value="NZ_NRRU01000088.1"/>
</dbReference>
<dbReference type="EMBL" id="NRRU01000088">
    <property type="protein sequence ID" value="MBK1714942.1"/>
    <property type="molecule type" value="Genomic_DNA"/>
</dbReference>
<accession>A0ABS1DXZ0</accession>
<dbReference type="Proteomes" id="UP001041814">
    <property type="component" value="Unassembled WGS sequence"/>
</dbReference>
<dbReference type="InterPro" id="IPR017748">
    <property type="entry name" value="TagF"/>
</dbReference>
<dbReference type="Gene3D" id="3.40.1730.10">
    <property type="entry name" value="pa0076 domain"/>
    <property type="match status" value="1"/>
</dbReference>
<evidence type="ECO:0000313" key="2">
    <source>
        <dbReference type="Proteomes" id="UP001041814"/>
    </source>
</evidence>
<dbReference type="NCBIfam" id="TIGR03373">
    <property type="entry name" value="VI_minor_4"/>
    <property type="match status" value="1"/>
</dbReference>
<gene>
    <name evidence="1" type="ORF">CKO43_19455</name>
</gene>
<reference evidence="1" key="1">
    <citation type="submission" date="2017-08" db="EMBL/GenBank/DDBJ databases">
        <authorList>
            <person name="Imhoff J.F."/>
            <person name="Rahn T."/>
            <person name="Kuenzel S."/>
            <person name="Neulinger S.C."/>
        </authorList>
    </citation>
    <scope>NUCLEOTIDE SEQUENCE</scope>
    <source>
        <strain evidence="1">IM 151</strain>
    </source>
</reference>
<organism evidence="1 2">
    <name type="scientific">Rubrivivax gelatinosus</name>
    <name type="common">Rhodocyclus gelatinosus</name>
    <name type="synonym">Rhodopseudomonas gelatinosa</name>
    <dbReference type="NCBI Taxonomy" id="28068"/>
    <lineage>
        <taxon>Bacteria</taxon>
        <taxon>Pseudomonadati</taxon>
        <taxon>Pseudomonadota</taxon>
        <taxon>Betaproteobacteria</taxon>
        <taxon>Burkholderiales</taxon>
        <taxon>Sphaerotilaceae</taxon>
        <taxon>Rubrivivax</taxon>
    </lineage>
</organism>
<dbReference type="InterPro" id="IPR038225">
    <property type="entry name" value="TagF_sf"/>
</dbReference>
<sequence>MSSLLSRTQTAPSQAACFGKLPSQPDFVHGTGAHGLSGWIDRWVSAALDGAAGDPHWKLLYDRAPALHFAVLAAGSPTAIAGHLRPSADASGRRFPFVAAVRCDTVLPRLRLARAPLVFARVWRRCADACRRAGAAGGSLLSATEHELGTLHAPAPSDYDALCADHAALQTVAGLEAQLRAAHAQVDLSRALLGLGALLQPVAERGAAEPARGLSLPLPQDPMAQALVGAWWTGLIADALAAAGHEWLLMCPQPADGEAPRLLVGLAGATPRALQALWDPQLGAERFVDLTAPAWAAAVAARDERTHRLASYLEHDAMSLALAGASWREAFAADTR</sequence>
<keyword evidence="2" id="KW-1185">Reference proteome</keyword>